<sequence>MKILLIFVTIFIAVRAETIKCNSQLSEVLNEGTHLKFFTLGKFIFEGNITFRYRALDGPADGTIKLFSTMGSETHPNDRNSLSITFTLKEGTVLRSTNDKGEKQIEIKHLANPLKYETRTGNILRIQILKNYHKIYVNENETPFVVFPRFDKGEPVKYLGLLGNFYPSKIYLDCTKARQDVK</sequence>
<reference evidence="2" key="1">
    <citation type="submission" date="2022-11" db="EMBL/GenBank/DDBJ databases">
        <authorList>
            <person name="Kikuchi T."/>
        </authorList>
    </citation>
    <scope>NUCLEOTIDE SEQUENCE</scope>
    <source>
        <strain evidence="2">PS1010</strain>
    </source>
</reference>
<feature type="chain" id="PRO_5040490117" description="Galectin" evidence="1">
    <location>
        <begin position="17"/>
        <end position="182"/>
    </location>
</feature>
<dbReference type="Proteomes" id="UP001152747">
    <property type="component" value="Unassembled WGS sequence"/>
</dbReference>
<gene>
    <name evidence="2" type="ORF">CAMP_LOCUS10150</name>
</gene>
<dbReference type="InterPro" id="IPR013320">
    <property type="entry name" value="ConA-like_dom_sf"/>
</dbReference>
<dbReference type="AlphaFoldDB" id="A0A9P1IMA4"/>
<accession>A0A9P1IMA4</accession>
<proteinExistence type="predicted"/>
<name>A0A9P1IMA4_9PELO</name>
<feature type="signal peptide" evidence="1">
    <location>
        <begin position="1"/>
        <end position="16"/>
    </location>
</feature>
<dbReference type="EMBL" id="CANHGI010000004">
    <property type="protein sequence ID" value="CAI5447513.1"/>
    <property type="molecule type" value="Genomic_DNA"/>
</dbReference>
<evidence type="ECO:0000256" key="1">
    <source>
        <dbReference type="SAM" id="SignalP"/>
    </source>
</evidence>
<evidence type="ECO:0008006" key="4">
    <source>
        <dbReference type="Google" id="ProtNLM"/>
    </source>
</evidence>
<keyword evidence="1" id="KW-0732">Signal</keyword>
<dbReference type="Gene3D" id="2.60.120.200">
    <property type="match status" value="1"/>
</dbReference>
<comment type="caution">
    <text evidence="2">The sequence shown here is derived from an EMBL/GenBank/DDBJ whole genome shotgun (WGS) entry which is preliminary data.</text>
</comment>
<evidence type="ECO:0000313" key="2">
    <source>
        <dbReference type="EMBL" id="CAI5447513.1"/>
    </source>
</evidence>
<organism evidence="2 3">
    <name type="scientific">Caenorhabditis angaria</name>
    <dbReference type="NCBI Taxonomy" id="860376"/>
    <lineage>
        <taxon>Eukaryota</taxon>
        <taxon>Metazoa</taxon>
        <taxon>Ecdysozoa</taxon>
        <taxon>Nematoda</taxon>
        <taxon>Chromadorea</taxon>
        <taxon>Rhabditida</taxon>
        <taxon>Rhabditina</taxon>
        <taxon>Rhabditomorpha</taxon>
        <taxon>Rhabditoidea</taxon>
        <taxon>Rhabditidae</taxon>
        <taxon>Peloderinae</taxon>
        <taxon>Caenorhabditis</taxon>
    </lineage>
</organism>
<dbReference type="SUPFAM" id="SSF49899">
    <property type="entry name" value="Concanavalin A-like lectins/glucanases"/>
    <property type="match status" value="1"/>
</dbReference>
<keyword evidence="3" id="KW-1185">Reference proteome</keyword>
<protein>
    <recommendedName>
        <fullName evidence="4">Galectin</fullName>
    </recommendedName>
</protein>
<evidence type="ECO:0000313" key="3">
    <source>
        <dbReference type="Proteomes" id="UP001152747"/>
    </source>
</evidence>